<dbReference type="AlphaFoldDB" id="A0A382JL44"/>
<dbReference type="GO" id="GO:0005737">
    <property type="term" value="C:cytoplasm"/>
    <property type="evidence" value="ECO:0007669"/>
    <property type="project" value="TreeGrafter"/>
</dbReference>
<evidence type="ECO:0000256" key="1">
    <source>
        <dbReference type="ARBA" id="ARBA00012121"/>
    </source>
</evidence>
<feature type="non-terminal residue" evidence="6">
    <location>
        <position position="195"/>
    </location>
</feature>
<evidence type="ECO:0000256" key="2">
    <source>
        <dbReference type="ARBA" id="ARBA00022679"/>
    </source>
</evidence>
<evidence type="ECO:0000259" key="5">
    <source>
        <dbReference type="Pfam" id="PF01583"/>
    </source>
</evidence>
<evidence type="ECO:0000256" key="3">
    <source>
        <dbReference type="ARBA" id="ARBA00022741"/>
    </source>
</evidence>
<dbReference type="HAMAP" id="MF_00065">
    <property type="entry name" value="Adenylyl_sulf_kinase"/>
    <property type="match status" value="1"/>
</dbReference>
<dbReference type="GO" id="GO:0019379">
    <property type="term" value="P:sulfate assimilation, phosphoadenylyl sulfate reduction by phosphoadenylyl-sulfate reductase (thioredoxin)"/>
    <property type="evidence" value="ECO:0007669"/>
    <property type="project" value="TreeGrafter"/>
</dbReference>
<feature type="domain" description="APS kinase" evidence="5">
    <location>
        <begin position="28"/>
        <end position="176"/>
    </location>
</feature>
<name>A0A382JL44_9ZZZZ</name>
<dbReference type="SUPFAM" id="SSF52540">
    <property type="entry name" value="P-loop containing nucleoside triphosphate hydrolases"/>
    <property type="match status" value="1"/>
</dbReference>
<dbReference type="GO" id="GO:0010134">
    <property type="term" value="P:sulfate assimilation via adenylyl sulfate reduction"/>
    <property type="evidence" value="ECO:0007669"/>
    <property type="project" value="TreeGrafter"/>
</dbReference>
<dbReference type="GO" id="GO:0004020">
    <property type="term" value="F:adenylylsulfate kinase activity"/>
    <property type="evidence" value="ECO:0007669"/>
    <property type="project" value="InterPro"/>
</dbReference>
<dbReference type="InterPro" id="IPR002891">
    <property type="entry name" value="APS"/>
</dbReference>
<dbReference type="PANTHER" id="PTHR42700:SF1">
    <property type="entry name" value="SULFATE ADENYLYLTRANSFERASE"/>
    <property type="match status" value="1"/>
</dbReference>
<keyword evidence="3" id="KW-0547">Nucleotide-binding</keyword>
<evidence type="ECO:0000313" key="6">
    <source>
        <dbReference type="EMBL" id="SVC12458.1"/>
    </source>
</evidence>
<organism evidence="6">
    <name type="scientific">marine metagenome</name>
    <dbReference type="NCBI Taxonomy" id="408172"/>
    <lineage>
        <taxon>unclassified sequences</taxon>
        <taxon>metagenomes</taxon>
        <taxon>ecological metagenomes</taxon>
    </lineage>
</organism>
<dbReference type="GO" id="GO:0004781">
    <property type="term" value="F:sulfate adenylyltransferase (ATP) activity"/>
    <property type="evidence" value="ECO:0007669"/>
    <property type="project" value="TreeGrafter"/>
</dbReference>
<dbReference type="Gene3D" id="3.40.50.300">
    <property type="entry name" value="P-loop containing nucleotide triphosphate hydrolases"/>
    <property type="match status" value="1"/>
</dbReference>
<protein>
    <recommendedName>
        <fullName evidence="1">adenylyl-sulfate kinase</fullName>
        <ecNumber evidence="1">2.7.1.25</ecNumber>
    </recommendedName>
</protein>
<reference evidence="6" key="1">
    <citation type="submission" date="2018-05" db="EMBL/GenBank/DDBJ databases">
        <authorList>
            <person name="Lanie J.A."/>
            <person name="Ng W.-L."/>
            <person name="Kazmierczak K.M."/>
            <person name="Andrzejewski T.M."/>
            <person name="Davidsen T.M."/>
            <person name="Wayne K.J."/>
            <person name="Tettelin H."/>
            <person name="Glass J.I."/>
            <person name="Rusch D."/>
            <person name="Podicherti R."/>
            <person name="Tsui H.-C.T."/>
            <person name="Winkler M.E."/>
        </authorList>
    </citation>
    <scope>NUCLEOTIDE SEQUENCE</scope>
</reference>
<dbReference type="InterPro" id="IPR050512">
    <property type="entry name" value="Sulf_AdTrans/APS_kinase"/>
</dbReference>
<dbReference type="NCBIfam" id="NF003013">
    <property type="entry name" value="PRK03846.1"/>
    <property type="match status" value="1"/>
</dbReference>
<evidence type="ECO:0000256" key="4">
    <source>
        <dbReference type="ARBA" id="ARBA00022840"/>
    </source>
</evidence>
<dbReference type="InterPro" id="IPR027417">
    <property type="entry name" value="P-loop_NTPase"/>
</dbReference>
<sequence>MNIKSSNLVTVKRRITVEERWKENKHKGGILWFTGLPGSGKSTLAIELESYLFRNGIQVYVLDGDNIRQGLSSDLGFSPADRTENIRRIGEVGTLFADAGFIVITAFISPYRKDRELARQVAGDFFNEIYIKADVATCEKRDPKGHYQLARTGKIPEFTGVSAPYEQPNNPELIVDTNNQSVDKCKEHLINFIGT</sequence>
<dbReference type="NCBIfam" id="TIGR00455">
    <property type="entry name" value="apsK"/>
    <property type="match status" value="1"/>
</dbReference>
<dbReference type="EC" id="2.7.1.25" evidence="1"/>
<dbReference type="PANTHER" id="PTHR42700">
    <property type="entry name" value="SULFATE ADENYLYLTRANSFERASE"/>
    <property type="match status" value="1"/>
</dbReference>
<gene>
    <name evidence="6" type="ORF">METZ01_LOCUS265312</name>
</gene>
<dbReference type="InterPro" id="IPR059117">
    <property type="entry name" value="APS_kinase_dom"/>
</dbReference>
<dbReference type="CDD" id="cd02027">
    <property type="entry name" value="APSK"/>
    <property type="match status" value="1"/>
</dbReference>
<dbReference type="EMBL" id="UINC01074851">
    <property type="protein sequence ID" value="SVC12458.1"/>
    <property type="molecule type" value="Genomic_DNA"/>
</dbReference>
<keyword evidence="4" id="KW-0067">ATP-binding</keyword>
<proteinExistence type="inferred from homology"/>
<accession>A0A382JL44</accession>
<keyword evidence="2" id="KW-0808">Transferase</keyword>
<dbReference type="Pfam" id="PF01583">
    <property type="entry name" value="APS_kinase"/>
    <property type="match status" value="1"/>
</dbReference>
<feature type="non-terminal residue" evidence="6">
    <location>
        <position position="1"/>
    </location>
</feature>
<dbReference type="GO" id="GO:0005524">
    <property type="term" value="F:ATP binding"/>
    <property type="evidence" value="ECO:0007669"/>
    <property type="project" value="InterPro"/>
</dbReference>